<comment type="caution">
    <text evidence="1">The sequence shown here is derived from an EMBL/GenBank/DDBJ whole genome shotgun (WGS) entry which is preliminary data.</text>
</comment>
<organism evidence="1 2">
    <name type="scientific">Nephila pilipes</name>
    <name type="common">Giant wood spider</name>
    <name type="synonym">Nephila maculata</name>
    <dbReference type="NCBI Taxonomy" id="299642"/>
    <lineage>
        <taxon>Eukaryota</taxon>
        <taxon>Metazoa</taxon>
        <taxon>Ecdysozoa</taxon>
        <taxon>Arthropoda</taxon>
        <taxon>Chelicerata</taxon>
        <taxon>Arachnida</taxon>
        <taxon>Araneae</taxon>
        <taxon>Araneomorphae</taxon>
        <taxon>Entelegynae</taxon>
        <taxon>Araneoidea</taxon>
        <taxon>Nephilidae</taxon>
        <taxon>Nephila</taxon>
    </lineage>
</organism>
<name>A0A8X6NMY3_NEPPI</name>
<accession>A0A8X6NMY3</accession>
<gene>
    <name evidence="1" type="ORF">NPIL_634281</name>
</gene>
<dbReference type="EMBL" id="BMAW01011548">
    <property type="protein sequence ID" value="GFT24378.1"/>
    <property type="molecule type" value="Genomic_DNA"/>
</dbReference>
<sequence>MKGEKFDFAGAGYHRDITIVTQLVNNERQACQNHQEAKKKQAADVVSETLDVVWLVIRSSVHQQFICLAYTHTWLFSHSTPRLLVASRCLVQGSSAAEGIKELKNKVFLNPTSSDNDAMKAIINTRESDSADQNKLENP</sequence>
<dbReference type="Proteomes" id="UP000887013">
    <property type="component" value="Unassembled WGS sequence"/>
</dbReference>
<dbReference type="AlphaFoldDB" id="A0A8X6NMY3"/>
<reference evidence="1" key="1">
    <citation type="submission" date="2020-08" db="EMBL/GenBank/DDBJ databases">
        <title>Multicomponent nature underlies the extraordinary mechanical properties of spider dragline silk.</title>
        <authorList>
            <person name="Kono N."/>
            <person name="Nakamura H."/>
            <person name="Mori M."/>
            <person name="Yoshida Y."/>
            <person name="Ohtoshi R."/>
            <person name="Malay A.D."/>
            <person name="Moran D.A.P."/>
            <person name="Tomita M."/>
            <person name="Numata K."/>
            <person name="Arakawa K."/>
        </authorList>
    </citation>
    <scope>NUCLEOTIDE SEQUENCE</scope>
</reference>
<protein>
    <submittedName>
        <fullName evidence="1">Uncharacterized protein</fullName>
    </submittedName>
</protein>
<evidence type="ECO:0000313" key="1">
    <source>
        <dbReference type="EMBL" id="GFT24378.1"/>
    </source>
</evidence>
<evidence type="ECO:0000313" key="2">
    <source>
        <dbReference type="Proteomes" id="UP000887013"/>
    </source>
</evidence>
<proteinExistence type="predicted"/>
<keyword evidence="2" id="KW-1185">Reference proteome</keyword>